<sequence length="102" mass="11982">LKEFFSKLGFKKIRFRPAYFPYTEFSTEVEVWHEEHGEWIELGGAGIFRPEVVVPLLGKDIPVLAWGLGLERLVMLSYGINDIRELYWNDLELLRKAKVWLA</sequence>
<comment type="caution">
    <text evidence="8">The sequence shown here is derived from an EMBL/GenBank/DDBJ whole genome shotgun (WGS) entry which is preliminary data.</text>
</comment>
<evidence type="ECO:0000256" key="3">
    <source>
        <dbReference type="ARBA" id="ARBA00022741"/>
    </source>
</evidence>
<keyword evidence="5" id="KW-0648">Protein biosynthesis</keyword>
<dbReference type="Proteomes" id="UP000272051">
    <property type="component" value="Unassembled WGS sequence"/>
</dbReference>
<dbReference type="Gene3D" id="3.30.930.10">
    <property type="entry name" value="Bira Bifunctional Protein, Domain 2"/>
    <property type="match status" value="1"/>
</dbReference>
<feature type="non-terminal residue" evidence="8">
    <location>
        <position position="1"/>
    </location>
</feature>
<dbReference type="PANTHER" id="PTHR11538:SF40">
    <property type="entry name" value="PHENYLALANINE--TRNA LIGASE ALPHA SUBUNIT"/>
    <property type="match status" value="1"/>
</dbReference>
<dbReference type="InterPro" id="IPR002319">
    <property type="entry name" value="Phenylalanyl-tRNA_Synthase"/>
</dbReference>
<gene>
    <name evidence="8" type="ORF">DRJ33_06670</name>
</gene>
<evidence type="ECO:0000256" key="5">
    <source>
        <dbReference type="ARBA" id="ARBA00022917"/>
    </source>
</evidence>
<evidence type="ECO:0000313" key="9">
    <source>
        <dbReference type="Proteomes" id="UP000272051"/>
    </source>
</evidence>
<evidence type="ECO:0000259" key="7">
    <source>
        <dbReference type="PROSITE" id="PS50862"/>
    </source>
</evidence>
<dbReference type="Pfam" id="PF01409">
    <property type="entry name" value="tRNA-synt_2d"/>
    <property type="match status" value="1"/>
</dbReference>
<dbReference type="AlphaFoldDB" id="A0A497EUD9"/>
<keyword evidence="4" id="KW-0067">ATP-binding</keyword>
<dbReference type="InterPro" id="IPR045864">
    <property type="entry name" value="aa-tRNA-synth_II/BPL/LPL"/>
</dbReference>
<evidence type="ECO:0000256" key="6">
    <source>
        <dbReference type="ARBA" id="ARBA00023146"/>
    </source>
</evidence>
<keyword evidence="3" id="KW-0547">Nucleotide-binding</keyword>
<dbReference type="InterPro" id="IPR006195">
    <property type="entry name" value="aa-tRNA-synth_II"/>
</dbReference>
<dbReference type="SUPFAM" id="SSF55681">
    <property type="entry name" value="Class II aaRS and biotin synthetases"/>
    <property type="match status" value="1"/>
</dbReference>
<dbReference type="PROSITE" id="PS50862">
    <property type="entry name" value="AA_TRNA_LIGASE_II"/>
    <property type="match status" value="1"/>
</dbReference>
<dbReference type="GO" id="GO:0004826">
    <property type="term" value="F:phenylalanine-tRNA ligase activity"/>
    <property type="evidence" value="ECO:0007669"/>
    <property type="project" value="UniProtKB-EC"/>
</dbReference>
<evidence type="ECO:0000313" key="8">
    <source>
        <dbReference type="EMBL" id="RLE51004.1"/>
    </source>
</evidence>
<dbReference type="EC" id="6.1.1.20" evidence="1"/>
<dbReference type="PANTHER" id="PTHR11538">
    <property type="entry name" value="PHENYLALANYL-TRNA SYNTHETASE"/>
    <property type="match status" value="1"/>
</dbReference>
<evidence type="ECO:0000256" key="4">
    <source>
        <dbReference type="ARBA" id="ARBA00022840"/>
    </source>
</evidence>
<dbReference type="GO" id="GO:0005737">
    <property type="term" value="C:cytoplasm"/>
    <property type="evidence" value="ECO:0007669"/>
    <property type="project" value="TreeGrafter"/>
</dbReference>
<organism evidence="8 9">
    <name type="scientific">Thermoproteota archaeon</name>
    <dbReference type="NCBI Taxonomy" id="2056631"/>
    <lineage>
        <taxon>Archaea</taxon>
        <taxon>Thermoproteota</taxon>
    </lineage>
</organism>
<protein>
    <recommendedName>
        <fullName evidence="1">phenylalanine--tRNA ligase</fullName>
        <ecNumber evidence="1">6.1.1.20</ecNumber>
    </recommendedName>
</protein>
<evidence type="ECO:0000256" key="2">
    <source>
        <dbReference type="ARBA" id="ARBA00022598"/>
    </source>
</evidence>
<keyword evidence="6" id="KW-0030">Aminoacyl-tRNA synthetase</keyword>
<dbReference type="GO" id="GO:0005524">
    <property type="term" value="F:ATP binding"/>
    <property type="evidence" value="ECO:0007669"/>
    <property type="project" value="UniProtKB-KW"/>
</dbReference>
<dbReference type="GO" id="GO:0000049">
    <property type="term" value="F:tRNA binding"/>
    <property type="evidence" value="ECO:0007669"/>
    <property type="project" value="InterPro"/>
</dbReference>
<reference evidence="8 9" key="1">
    <citation type="submission" date="2018-06" db="EMBL/GenBank/DDBJ databases">
        <title>Extensive metabolic versatility and redundancy in microbially diverse, dynamic hydrothermal sediments.</title>
        <authorList>
            <person name="Dombrowski N."/>
            <person name="Teske A."/>
            <person name="Baker B.J."/>
        </authorList>
    </citation>
    <scope>NUCLEOTIDE SEQUENCE [LARGE SCALE GENOMIC DNA]</scope>
    <source>
        <strain evidence="8">B34_G17</strain>
    </source>
</reference>
<evidence type="ECO:0000256" key="1">
    <source>
        <dbReference type="ARBA" id="ARBA00012814"/>
    </source>
</evidence>
<dbReference type="GO" id="GO:0006432">
    <property type="term" value="P:phenylalanyl-tRNA aminoacylation"/>
    <property type="evidence" value="ECO:0007669"/>
    <property type="project" value="TreeGrafter"/>
</dbReference>
<feature type="domain" description="Aminoacyl-transfer RNA synthetases class-II family profile" evidence="7">
    <location>
        <begin position="1"/>
        <end position="96"/>
    </location>
</feature>
<dbReference type="EMBL" id="QMQX01000139">
    <property type="protein sequence ID" value="RLE51004.1"/>
    <property type="molecule type" value="Genomic_DNA"/>
</dbReference>
<accession>A0A497EUD9</accession>
<keyword evidence="2 8" id="KW-0436">Ligase</keyword>
<name>A0A497EUD9_9CREN</name>
<proteinExistence type="predicted"/>